<keyword evidence="2" id="KW-1185">Reference proteome</keyword>
<accession>A0A1V6WED8</accession>
<dbReference type="AlphaFoldDB" id="A0A1V6WED8"/>
<proteinExistence type="predicted"/>
<gene>
    <name evidence="1" type="ORF">PENNAL_c0289G04940</name>
</gene>
<sequence>ISTESTLPSIPIGIIGTMNPKLRDPWKPVIQSPCREPWAGAWDDSAFCVEELTKKAA</sequence>
<dbReference type="Proteomes" id="UP000191691">
    <property type="component" value="Unassembled WGS sequence"/>
</dbReference>
<reference evidence="2" key="1">
    <citation type="journal article" date="2017" name="Nat. Microbiol.">
        <title>Global analysis of biosynthetic gene clusters reveals vast potential of secondary metabolite production in Penicillium species.</title>
        <authorList>
            <person name="Nielsen J.C."/>
            <person name="Grijseels S."/>
            <person name="Prigent S."/>
            <person name="Ji B."/>
            <person name="Dainat J."/>
            <person name="Nielsen K.F."/>
            <person name="Frisvad J.C."/>
            <person name="Workman M."/>
            <person name="Nielsen J."/>
        </authorList>
    </citation>
    <scope>NUCLEOTIDE SEQUENCE [LARGE SCALE GENOMIC DNA]</scope>
    <source>
        <strain evidence="2">IBT 13039</strain>
    </source>
</reference>
<dbReference type="EMBL" id="MOOB01000289">
    <property type="protein sequence ID" value="OQE61286.1"/>
    <property type="molecule type" value="Genomic_DNA"/>
</dbReference>
<evidence type="ECO:0000313" key="1">
    <source>
        <dbReference type="EMBL" id="OQE61286.1"/>
    </source>
</evidence>
<name>A0A1V6WED8_PENNA</name>
<organism evidence="1 2">
    <name type="scientific">Penicillium nalgiovense</name>
    <dbReference type="NCBI Taxonomy" id="60175"/>
    <lineage>
        <taxon>Eukaryota</taxon>
        <taxon>Fungi</taxon>
        <taxon>Dikarya</taxon>
        <taxon>Ascomycota</taxon>
        <taxon>Pezizomycotina</taxon>
        <taxon>Eurotiomycetes</taxon>
        <taxon>Eurotiomycetidae</taxon>
        <taxon>Eurotiales</taxon>
        <taxon>Aspergillaceae</taxon>
        <taxon>Penicillium</taxon>
    </lineage>
</organism>
<evidence type="ECO:0000313" key="2">
    <source>
        <dbReference type="Proteomes" id="UP000191691"/>
    </source>
</evidence>
<protein>
    <submittedName>
        <fullName evidence="1">Uncharacterized protein</fullName>
    </submittedName>
</protein>
<comment type="caution">
    <text evidence="1">The sequence shown here is derived from an EMBL/GenBank/DDBJ whole genome shotgun (WGS) entry which is preliminary data.</text>
</comment>
<feature type="non-terminal residue" evidence="1">
    <location>
        <position position="1"/>
    </location>
</feature>